<proteinExistence type="predicted"/>
<name>A0ABW5L065_9SPHI</name>
<evidence type="ECO:0000313" key="1">
    <source>
        <dbReference type="EMBL" id="MFD2554281.1"/>
    </source>
</evidence>
<dbReference type="RefSeq" id="WP_210355921.1">
    <property type="nucleotide sequence ID" value="NZ_JAEQMU010000006.1"/>
</dbReference>
<sequence>MKHIIFVDAVYIGVFHFRCFIFEHRNQEVGFGIFLDEHPEALIWFEPEGESSAILHINDELAQVISTQSQSNKDQRKENFKRFMKFVKDSERIASKMVFKGRKVEYLSKSEDLVKIKNDYISKVN</sequence>
<accession>A0ABW5L065</accession>
<dbReference type="EMBL" id="JBHULD010000008">
    <property type="protein sequence ID" value="MFD2554281.1"/>
    <property type="molecule type" value="Genomic_DNA"/>
</dbReference>
<organism evidence="1 2">
    <name type="scientific">Sphingobacterium tabacisoli</name>
    <dbReference type="NCBI Taxonomy" id="2044855"/>
    <lineage>
        <taxon>Bacteria</taxon>
        <taxon>Pseudomonadati</taxon>
        <taxon>Bacteroidota</taxon>
        <taxon>Sphingobacteriia</taxon>
        <taxon>Sphingobacteriales</taxon>
        <taxon>Sphingobacteriaceae</taxon>
        <taxon>Sphingobacterium</taxon>
    </lineage>
</organism>
<gene>
    <name evidence="1" type="ORF">ACFSQW_07760</name>
</gene>
<reference evidence="2" key="1">
    <citation type="journal article" date="2019" name="Int. J. Syst. Evol. Microbiol.">
        <title>The Global Catalogue of Microorganisms (GCM) 10K type strain sequencing project: providing services to taxonomists for standard genome sequencing and annotation.</title>
        <authorList>
            <consortium name="The Broad Institute Genomics Platform"/>
            <consortium name="The Broad Institute Genome Sequencing Center for Infectious Disease"/>
            <person name="Wu L."/>
            <person name="Ma J."/>
        </authorList>
    </citation>
    <scope>NUCLEOTIDE SEQUENCE [LARGE SCALE GENOMIC DNA]</scope>
    <source>
        <strain evidence="2">KCTC 52298</strain>
    </source>
</reference>
<comment type="caution">
    <text evidence="1">The sequence shown here is derived from an EMBL/GenBank/DDBJ whole genome shotgun (WGS) entry which is preliminary data.</text>
</comment>
<protein>
    <submittedName>
        <fullName evidence="1">Uncharacterized protein</fullName>
    </submittedName>
</protein>
<keyword evidence="2" id="KW-1185">Reference proteome</keyword>
<dbReference type="Proteomes" id="UP001597440">
    <property type="component" value="Unassembled WGS sequence"/>
</dbReference>
<evidence type="ECO:0000313" key="2">
    <source>
        <dbReference type="Proteomes" id="UP001597440"/>
    </source>
</evidence>